<dbReference type="InterPro" id="IPR050682">
    <property type="entry name" value="ModA/WtpA"/>
</dbReference>
<reference evidence="8" key="1">
    <citation type="submission" date="2021-07" db="EMBL/GenBank/DDBJ databases">
        <title>New genus and species of the family Alcaligenaceae.</title>
        <authorList>
            <person name="Hahn M.W."/>
        </authorList>
    </citation>
    <scope>NUCLEOTIDE SEQUENCE</scope>
    <source>
        <strain evidence="8">LF4-65</strain>
    </source>
</reference>
<keyword evidence="9" id="KW-1185">Reference proteome</keyword>
<dbReference type="GO" id="GO:0046872">
    <property type="term" value="F:metal ion binding"/>
    <property type="evidence" value="ECO:0007669"/>
    <property type="project" value="UniProtKB-KW"/>
</dbReference>
<dbReference type="PIRSF" id="PIRSF004846">
    <property type="entry name" value="ModA"/>
    <property type="match status" value="1"/>
</dbReference>
<feature type="chain" id="PRO_5037441215" evidence="7">
    <location>
        <begin position="25"/>
        <end position="252"/>
    </location>
</feature>
<evidence type="ECO:0000256" key="7">
    <source>
        <dbReference type="SAM" id="SignalP"/>
    </source>
</evidence>
<accession>A0A953T3K5</accession>
<organism evidence="8 9">
    <name type="scientific">Zwartia hollandica</name>
    <dbReference type="NCBI Taxonomy" id="324606"/>
    <lineage>
        <taxon>Bacteria</taxon>
        <taxon>Pseudomonadati</taxon>
        <taxon>Pseudomonadota</taxon>
        <taxon>Betaproteobacteria</taxon>
        <taxon>Burkholderiales</taxon>
        <taxon>Alcaligenaceae</taxon>
        <taxon>Zwartia</taxon>
    </lineage>
</organism>
<proteinExistence type="inferred from homology"/>
<feature type="binding site" evidence="6">
    <location>
        <position position="169"/>
    </location>
    <ligand>
        <name>molybdate</name>
        <dbReference type="ChEBI" id="CHEBI:36264"/>
    </ligand>
</feature>
<dbReference type="PANTHER" id="PTHR30632:SF14">
    <property type="entry name" value="TUNGSTATE_MOLYBDATE_CHROMATE-BINDING PROTEIN MODA"/>
    <property type="match status" value="1"/>
</dbReference>
<dbReference type="InterPro" id="IPR005950">
    <property type="entry name" value="ModA"/>
</dbReference>
<dbReference type="InterPro" id="IPR044084">
    <property type="entry name" value="AvModA-like_subst-bd"/>
</dbReference>
<keyword evidence="2 6" id="KW-0500">Molybdenum</keyword>
<dbReference type="Proteomes" id="UP000739565">
    <property type="component" value="Unassembled WGS sequence"/>
</dbReference>
<evidence type="ECO:0000256" key="5">
    <source>
        <dbReference type="ARBA" id="ARBA00062515"/>
    </source>
</evidence>
<comment type="similarity">
    <text evidence="1">Belongs to the bacterial solute-binding protein ModA family.</text>
</comment>
<dbReference type="GO" id="GO:0015689">
    <property type="term" value="P:molybdate ion transport"/>
    <property type="evidence" value="ECO:0007669"/>
    <property type="project" value="InterPro"/>
</dbReference>
<dbReference type="GO" id="GO:1901359">
    <property type="term" value="F:tungstate binding"/>
    <property type="evidence" value="ECO:0007669"/>
    <property type="project" value="UniProtKB-ARBA"/>
</dbReference>
<evidence type="ECO:0000256" key="2">
    <source>
        <dbReference type="ARBA" id="ARBA00022505"/>
    </source>
</evidence>
<dbReference type="GO" id="GO:0030973">
    <property type="term" value="F:molybdate ion binding"/>
    <property type="evidence" value="ECO:0007669"/>
    <property type="project" value="InterPro"/>
</dbReference>
<sequence>MARCVLQRLLLLVITMTLPMMTMAGEVSVAVASNFTAPMKVIAQAFERDTGHKAILSFGATGQFYAQIKNGAPFTVLLAADDETPARLEREGVAVLGTRFTYATGKVVLWSKKADLVDAKGEILKTGKFDKLALANPKLAPYGAAAIQVLEKMNLTKQLGPKLVEASNIGQTFQFVSSGNAALGFVALSQVFENGKLKEGSGWVVPSNLYSPIKQDAVLLTSGKANGAAQALLQYLRSDKAKAIIVSFGYDL</sequence>
<comment type="subunit">
    <text evidence="5">The complex is composed of two ATP-binding proteins (ModC), two transmembrane proteins (ModB) and a solute-binding protein (ModA).</text>
</comment>
<protein>
    <submittedName>
        <fullName evidence="8">Molybdate ABC transporter substrate-binding protein</fullName>
    </submittedName>
</protein>
<evidence type="ECO:0000256" key="6">
    <source>
        <dbReference type="PIRSR" id="PIRSR004846-1"/>
    </source>
</evidence>
<dbReference type="NCBIfam" id="TIGR01256">
    <property type="entry name" value="modA"/>
    <property type="match status" value="1"/>
</dbReference>
<evidence type="ECO:0000256" key="1">
    <source>
        <dbReference type="ARBA" id="ARBA00009175"/>
    </source>
</evidence>
<feature type="binding site" evidence="6">
    <location>
        <position position="61"/>
    </location>
    <ligand>
        <name>molybdate</name>
        <dbReference type="ChEBI" id="CHEBI:36264"/>
    </ligand>
</feature>
<dbReference type="PANTHER" id="PTHR30632">
    <property type="entry name" value="MOLYBDATE-BINDING PERIPLASMIC PROTEIN"/>
    <property type="match status" value="1"/>
</dbReference>
<feature type="signal peptide" evidence="7">
    <location>
        <begin position="1"/>
        <end position="24"/>
    </location>
</feature>
<keyword evidence="4 7" id="KW-0732">Signal</keyword>
<dbReference type="SUPFAM" id="SSF53850">
    <property type="entry name" value="Periplasmic binding protein-like II"/>
    <property type="match status" value="1"/>
</dbReference>
<evidence type="ECO:0000256" key="4">
    <source>
        <dbReference type="ARBA" id="ARBA00022729"/>
    </source>
</evidence>
<dbReference type="Pfam" id="PF13531">
    <property type="entry name" value="SBP_bac_11"/>
    <property type="match status" value="1"/>
</dbReference>
<dbReference type="FunFam" id="3.40.190.10:FF:000035">
    <property type="entry name" value="Molybdate ABC transporter substrate-binding protein"/>
    <property type="match status" value="1"/>
</dbReference>
<dbReference type="EMBL" id="JAHXRI010000010">
    <property type="protein sequence ID" value="MBZ1351545.1"/>
    <property type="molecule type" value="Genomic_DNA"/>
</dbReference>
<evidence type="ECO:0000256" key="3">
    <source>
        <dbReference type="ARBA" id="ARBA00022723"/>
    </source>
</evidence>
<evidence type="ECO:0000313" key="9">
    <source>
        <dbReference type="Proteomes" id="UP000739565"/>
    </source>
</evidence>
<keyword evidence="3 6" id="KW-0479">Metal-binding</keyword>
<evidence type="ECO:0000313" key="8">
    <source>
        <dbReference type="EMBL" id="MBZ1351545.1"/>
    </source>
</evidence>
<comment type="caution">
    <text evidence="8">The sequence shown here is derived from an EMBL/GenBank/DDBJ whole genome shotgun (WGS) entry which is preliminary data.</text>
</comment>
<dbReference type="AlphaFoldDB" id="A0A953T3K5"/>
<dbReference type="Gene3D" id="3.40.190.10">
    <property type="entry name" value="Periplasmic binding protein-like II"/>
    <property type="match status" value="2"/>
</dbReference>
<name>A0A953T3K5_9BURK</name>
<gene>
    <name evidence="8" type="primary">modA</name>
    <name evidence="8" type="ORF">KZZ10_12900</name>
</gene>
<dbReference type="CDD" id="cd13539">
    <property type="entry name" value="PBP2_AvModA"/>
    <property type="match status" value="1"/>
</dbReference>